<organism evidence="9 10">
    <name type="scientific">Starmerella bacillaris</name>
    <name type="common">Yeast</name>
    <name type="synonym">Candida zemplinina</name>
    <dbReference type="NCBI Taxonomy" id="1247836"/>
    <lineage>
        <taxon>Eukaryota</taxon>
        <taxon>Fungi</taxon>
        <taxon>Dikarya</taxon>
        <taxon>Ascomycota</taxon>
        <taxon>Saccharomycotina</taxon>
        <taxon>Dipodascomycetes</taxon>
        <taxon>Dipodascales</taxon>
        <taxon>Trichomonascaceae</taxon>
        <taxon>Starmerella</taxon>
    </lineage>
</organism>
<feature type="transmembrane region" description="Helical" evidence="8">
    <location>
        <begin position="78"/>
        <end position="96"/>
    </location>
</feature>
<evidence type="ECO:0000256" key="7">
    <source>
        <dbReference type="ARBA" id="ARBA00023136"/>
    </source>
</evidence>
<comment type="caution">
    <text evidence="9">The sequence shown here is derived from an EMBL/GenBank/DDBJ whole genome shotgun (WGS) entry which is preliminary data.</text>
</comment>
<keyword evidence="10" id="KW-1185">Reference proteome</keyword>
<dbReference type="PANTHER" id="PTHR19315">
    <property type="entry name" value="ER MEMBRANE PROTEIN COMPLEX SUBUNIT 4"/>
    <property type="match status" value="1"/>
</dbReference>
<evidence type="ECO:0000256" key="5">
    <source>
        <dbReference type="ARBA" id="ARBA00022824"/>
    </source>
</evidence>
<keyword evidence="7 8" id="KW-0472">Membrane</keyword>
<accession>A0AAV5RFX6</accession>
<comment type="similarity">
    <text evidence="2">Belongs to the EMC4 family.</text>
</comment>
<dbReference type="EMBL" id="BTGC01000003">
    <property type="protein sequence ID" value="GMM50506.1"/>
    <property type="molecule type" value="Genomic_DNA"/>
</dbReference>
<gene>
    <name evidence="9" type="ORF">DASB73_014640</name>
</gene>
<comment type="subcellular location">
    <subcellularLocation>
        <location evidence="1">Endoplasmic reticulum membrane</location>
        <topology evidence="1">Multi-pass membrane protein</topology>
    </subcellularLocation>
</comment>
<sequence>MSWYSDLCEPESVIKSNTPLSGNVPRTNLIGKPKTVVPKKSRSREDHIKVKHAWSMALSPVKSLAVNIFVSYMSGNSLQIVTISMVAYMFFISPINQIKSVGSTFKSVQSKTMNRDIRTAMIVYVAFNVISILFGLWKVNKIGILPTKKADWLPEQPTRYYIN</sequence>
<evidence type="ECO:0000256" key="3">
    <source>
        <dbReference type="ARBA" id="ARBA00020820"/>
    </source>
</evidence>
<protein>
    <recommendedName>
        <fullName evidence="3">ER membrane protein complex subunit 4</fullName>
    </recommendedName>
</protein>
<evidence type="ECO:0000256" key="4">
    <source>
        <dbReference type="ARBA" id="ARBA00022692"/>
    </source>
</evidence>
<evidence type="ECO:0000313" key="9">
    <source>
        <dbReference type="EMBL" id="GMM50506.1"/>
    </source>
</evidence>
<reference evidence="9 10" key="1">
    <citation type="journal article" date="2023" name="Elife">
        <title>Identification of key yeast species and microbe-microbe interactions impacting larval growth of Drosophila in the wild.</title>
        <authorList>
            <person name="Mure A."/>
            <person name="Sugiura Y."/>
            <person name="Maeda R."/>
            <person name="Honda K."/>
            <person name="Sakurai N."/>
            <person name="Takahashi Y."/>
            <person name="Watada M."/>
            <person name="Katoh T."/>
            <person name="Gotoh A."/>
            <person name="Gotoh Y."/>
            <person name="Taniguchi I."/>
            <person name="Nakamura K."/>
            <person name="Hayashi T."/>
            <person name="Katayama T."/>
            <person name="Uemura T."/>
            <person name="Hattori Y."/>
        </authorList>
    </citation>
    <scope>NUCLEOTIDE SEQUENCE [LARGE SCALE GENOMIC DNA]</scope>
    <source>
        <strain evidence="9 10">SB-73</strain>
    </source>
</reference>
<keyword evidence="4 8" id="KW-0812">Transmembrane</keyword>
<dbReference type="AlphaFoldDB" id="A0AAV5RFX6"/>
<dbReference type="Pfam" id="PF06417">
    <property type="entry name" value="EMC4"/>
    <property type="match status" value="1"/>
</dbReference>
<dbReference type="Proteomes" id="UP001362899">
    <property type="component" value="Unassembled WGS sequence"/>
</dbReference>
<evidence type="ECO:0000313" key="10">
    <source>
        <dbReference type="Proteomes" id="UP001362899"/>
    </source>
</evidence>
<evidence type="ECO:0000256" key="1">
    <source>
        <dbReference type="ARBA" id="ARBA00004477"/>
    </source>
</evidence>
<dbReference type="InterPro" id="IPR009445">
    <property type="entry name" value="TMEM85/Emc4"/>
</dbReference>
<evidence type="ECO:0000256" key="2">
    <source>
        <dbReference type="ARBA" id="ARBA00007715"/>
    </source>
</evidence>
<evidence type="ECO:0000256" key="6">
    <source>
        <dbReference type="ARBA" id="ARBA00022989"/>
    </source>
</evidence>
<dbReference type="GO" id="GO:0005789">
    <property type="term" value="C:endoplasmic reticulum membrane"/>
    <property type="evidence" value="ECO:0007669"/>
    <property type="project" value="UniProtKB-SubCell"/>
</dbReference>
<keyword evidence="5" id="KW-0256">Endoplasmic reticulum</keyword>
<evidence type="ECO:0000256" key="8">
    <source>
        <dbReference type="SAM" id="Phobius"/>
    </source>
</evidence>
<keyword evidence="6 8" id="KW-1133">Transmembrane helix</keyword>
<feature type="transmembrane region" description="Helical" evidence="8">
    <location>
        <begin position="117"/>
        <end position="137"/>
    </location>
</feature>
<proteinExistence type="inferred from homology"/>
<name>A0AAV5RFX6_STABA</name>